<comment type="caution">
    <text evidence="4">The sequence shown here is derived from an EMBL/GenBank/DDBJ whole genome shotgun (WGS) entry which is preliminary data.</text>
</comment>
<protein>
    <submittedName>
        <fullName evidence="4">GNAT family N-acetyltransferase</fullName>
    </submittedName>
</protein>
<evidence type="ECO:0000313" key="4">
    <source>
        <dbReference type="EMBL" id="TIC80557.1"/>
    </source>
</evidence>
<dbReference type="OrthoDB" id="9792929at2"/>
<gene>
    <name evidence="4" type="ORF">E5K04_12040</name>
</gene>
<dbReference type="GO" id="GO:0016747">
    <property type="term" value="F:acyltransferase activity, transferring groups other than amino-acyl groups"/>
    <property type="evidence" value="ECO:0007669"/>
    <property type="project" value="InterPro"/>
</dbReference>
<dbReference type="InterPro" id="IPR016181">
    <property type="entry name" value="Acyl_CoA_acyltransferase"/>
</dbReference>
<feature type="domain" description="N-acetyltransferase" evidence="3">
    <location>
        <begin position="5"/>
        <end position="153"/>
    </location>
</feature>
<organism evidence="4 5">
    <name type="scientific">Crenobacter intestini</name>
    <dbReference type="NCBI Taxonomy" id="2563443"/>
    <lineage>
        <taxon>Bacteria</taxon>
        <taxon>Pseudomonadati</taxon>
        <taxon>Pseudomonadota</taxon>
        <taxon>Betaproteobacteria</taxon>
        <taxon>Neisseriales</taxon>
        <taxon>Neisseriaceae</taxon>
        <taxon>Crenobacter</taxon>
    </lineage>
</organism>
<dbReference type="SUPFAM" id="SSF55729">
    <property type="entry name" value="Acyl-CoA N-acyltransferases (Nat)"/>
    <property type="match status" value="1"/>
</dbReference>
<dbReference type="Gene3D" id="3.40.630.30">
    <property type="match status" value="1"/>
</dbReference>
<sequence length="153" mass="16678">MSRDVRIRSADGQDIDAILPLFTAYRVFYGMDPRAGDSWVFLVDRLADGSASVLLAEDEEGAGLGFALCYPSFDSLSLAPQLILHDLFVEPEARGHGIGRALLDAVQELARETGACAVVLQTAHDNTAAQALYRAAGYRRDEVFDSYRLELPA</sequence>
<keyword evidence="5" id="KW-1185">Reference proteome</keyword>
<evidence type="ECO:0000313" key="5">
    <source>
        <dbReference type="Proteomes" id="UP000308891"/>
    </source>
</evidence>
<reference evidence="4 5" key="1">
    <citation type="submission" date="2019-04" db="EMBL/GenBank/DDBJ databases">
        <title>Crenobacter sp. nov.</title>
        <authorList>
            <person name="Shi S."/>
        </authorList>
    </citation>
    <scope>NUCLEOTIDE SEQUENCE [LARGE SCALE GENOMIC DNA]</scope>
    <source>
        <strain evidence="4 5">GY 70310</strain>
    </source>
</reference>
<dbReference type="RefSeq" id="WP_136554413.1">
    <property type="nucleotide sequence ID" value="NZ_STGJ01000013.1"/>
</dbReference>
<name>A0A4T0UPJ3_9NEIS</name>
<evidence type="ECO:0000256" key="2">
    <source>
        <dbReference type="ARBA" id="ARBA00023315"/>
    </source>
</evidence>
<proteinExistence type="predicted"/>
<dbReference type="CDD" id="cd04301">
    <property type="entry name" value="NAT_SF"/>
    <property type="match status" value="1"/>
</dbReference>
<dbReference type="EMBL" id="STGJ01000013">
    <property type="protein sequence ID" value="TIC80557.1"/>
    <property type="molecule type" value="Genomic_DNA"/>
</dbReference>
<dbReference type="Pfam" id="PF00583">
    <property type="entry name" value="Acetyltransf_1"/>
    <property type="match status" value="1"/>
</dbReference>
<dbReference type="InterPro" id="IPR050832">
    <property type="entry name" value="Bact_Acetyltransf"/>
</dbReference>
<dbReference type="InterPro" id="IPR000182">
    <property type="entry name" value="GNAT_dom"/>
</dbReference>
<dbReference type="PANTHER" id="PTHR43877">
    <property type="entry name" value="AMINOALKYLPHOSPHONATE N-ACETYLTRANSFERASE-RELATED-RELATED"/>
    <property type="match status" value="1"/>
</dbReference>
<dbReference type="PANTHER" id="PTHR43877:SF2">
    <property type="entry name" value="AMINOALKYLPHOSPHONATE N-ACETYLTRANSFERASE-RELATED"/>
    <property type="match status" value="1"/>
</dbReference>
<keyword evidence="2" id="KW-0012">Acyltransferase</keyword>
<dbReference type="Proteomes" id="UP000308891">
    <property type="component" value="Unassembled WGS sequence"/>
</dbReference>
<dbReference type="AlphaFoldDB" id="A0A4T0UPJ3"/>
<keyword evidence="1 4" id="KW-0808">Transferase</keyword>
<dbReference type="PROSITE" id="PS51186">
    <property type="entry name" value="GNAT"/>
    <property type="match status" value="1"/>
</dbReference>
<evidence type="ECO:0000259" key="3">
    <source>
        <dbReference type="PROSITE" id="PS51186"/>
    </source>
</evidence>
<evidence type="ECO:0000256" key="1">
    <source>
        <dbReference type="ARBA" id="ARBA00022679"/>
    </source>
</evidence>
<accession>A0A4T0UPJ3</accession>